<evidence type="ECO:0000313" key="2">
    <source>
        <dbReference type="EMBL" id="ERL86647.1"/>
    </source>
</evidence>
<dbReference type="STRING" id="77166.N6T4B9"/>
<reference evidence="3" key="2">
    <citation type="submission" date="2024-08" db="UniProtKB">
        <authorList>
            <consortium name="EnsemblMetazoa"/>
        </authorList>
    </citation>
    <scope>IDENTIFICATION</scope>
</reference>
<proteinExistence type="predicted"/>
<organism evidence="1">
    <name type="scientific">Dendroctonus ponderosae</name>
    <name type="common">Mountain pine beetle</name>
    <dbReference type="NCBI Taxonomy" id="77166"/>
    <lineage>
        <taxon>Eukaryota</taxon>
        <taxon>Metazoa</taxon>
        <taxon>Ecdysozoa</taxon>
        <taxon>Arthropoda</taxon>
        <taxon>Hexapoda</taxon>
        <taxon>Insecta</taxon>
        <taxon>Pterygota</taxon>
        <taxon>Neoptera</taxon>
        <taxon>Endopterygota</taxon>
        <taxon>Coleoptera</taxon>
        <taxon>Polyphaga</taxon>
        <taxon>Cucujiformia</taxon>
        <taxon>Curculionidae</taxon>
        <taxon>Scolytinae</taxon>
        <taxon>Dendroctonus</taxon>
    </lineage>
</organism>
<sequence length="294" mass="31633">MVLPVDQNPVQCSDQSISLEIPRMCVEVSNARAIVAIAFLLSLVSAQSFNLNSTQLDVAALEKALQDKCQKADADPDLQGPKAAVQACLDLYVNVTQVQQELQVASQSGSMDEVFGKYCRQFPQVYQCLQNGTLSLRRCLSTKEAAHLDRGLAVLQEMQEFMCVKDGDRLALFVAEGGVQCLTEQQEPLQACFNSTGLAEDGADPSLALLEAVASPKACSDFDSLRGCVNEALEHCKDTTPANIIDATFKFLKKQIDCNATEPVAVQTVQAAAAGAAPYLSAAPWGLLAWILLM</sequence>
<evidence type="ECO:0000313" key="4">
    <source>
        <dbReference type="Proteomes" id="UP000019118"/>
    </source>
</evidence>
<dbReference type="PANTHER" id="PTHR20997:SF2">
    <property type="entry name" value="EG:BACR42I17.2 PROTEIN-RELATED"/>
    <property type="match status" value="1"/>
</dbReference>
<dbReference type="KEGG" id="dpa:109540110"/>
<accession>N6T4B9</accession>
<dbReference type="Pfam" id="PF07165">
    <property type="entry name" value="DUF1397"/>
    <property type="match status" value="1"/>
</dbReference>
<evidence type="ECO:0000313" key="3">
    <source>
        <dbReference type="EnsemblMetazoa" id="XP_019763876.1"/>
    </source>
</evidence>
<dbReference type="OrthoDB" id="6512861at2759"/>
<dbReference type="HOGENOM" id="CLU_947525_0_0_1"/>
<name>N6T4B9_DENPD</name>
<reference evidence="4 5" key="1">
    <citation type="journal article" date="2013" name="Genome Biol.">
        <title>Draft genome of the mountain pine beetle, Dendroctonus ponderosae Hopkins, a major forest pest.</title>
        <authorList>
            <person name="Keeling C.I."/>
            <person name="Yuen M.M."/>
            <person name="Liao N.Y."/>
            <person name="Docking T.R."/>
            <person name="Chan S.K."/>
            <person name="Taylor G.A."/>
            <person name="Palmquist D.L."/>
            <person name="Jackman S.D."/>
            <person name="Nguyen A."/>
            <person name="Li M."/>
            <person name="Henderson H."/>
            <person name="Janes J.K."/>
            <person name="Zhao Y."/>
            <person name="Pandoh P."/>
            <person name="Moore R."/>
            <person name="Sperling F.A."/>
            <person name="Huber D.P."/>
            <person name="Birol I."/>
            <person name="Jones S.J."/>
            <person name="Bohlmann J."/>
        </authorList>
    </citation>
    <scope>NUCLEOTIDE SEQUENCE</scope>
</reference>
<dbReference type="OMA" id="HHLEQCS"/>
<dbReference type="EMBL" id="KB741022">
    <property type="protein sequence ID" value="ENN74984.1"/>
    <property type="molecule type" value="Genomic_DNA"/>
</dbReference>
<gene>
    <name evidence="3" type="primary">109540110</name>
    <name evidence="2" type="ORF">D910_04053</name>
    <name evidence="1" type="ORF">YQE_08441</name>
</gene>
<dbReference type="InterPro" id="IPR009832">
    <property type="entry name" value="DUF1397"/>
</dbReference>
<dbReference type="Proteomes" id="UP000019118">
    <property type="component" value="Unassembled WGS sequence"/>
</dbReference>
<keyword evidence="4" id="KW-1185">Reference proteome</keyword>
<dbReference type="EMBL" id="KB631843">
    <property type="protein sequence ID" value="ERL86647.1"/>
    <property type="molecule type" value="Genomic_DNA"/>
</dbReference>
<dbReference type="PANTHER" id="PTHR20997">
    <property type="entry name" value="EG:BACR42I17.2 PROTEIN-RELATED"/>
    <property type="match status" value="1"/>
</dbReference>
<feature type="non-terminal residue" evidence="1">
    <location>
        <position position="1"/>
    </location>
</feature>
<dbReference type="Proteomes" id="UP000030742">
    <property type="component" value="Unassembled WGS sequence"/>
</dbReference>
<protein>
    <submittedName>
        <fullName evidence="1 3">Uncharacterized protein</fullName>
    </submittedName>
</protein>
<dbReference type="EnsemblMetazoa" id="XM_019908317.1">
    <property type="protein sequence ID" value="XP_019763876.1"/>
    <property type="gene ID" value="LOC109540110"/>
</dbReference>
<evidence type="ECO:0000313" key="1">
    <source>
        <dbReference type="EMBL" id="ENN74984.1"/>
    </source>
</evidence>
<dbReference type="AlphaFoldDB" id="N6T4B9"/>
<evidence type="ECO:0000313" key="5">
    <source>
        <dbReference type="Proteomes" id="UP000030742"/>
    </source>
</evidence>